<reference evidence="3 4" key="1">
    <citation type="submission" date="2021-01" db="EMBL/GenBank/DDBJ databases">
        <title>Whole genome shotgun sequence of Verrucosispora andamanensis NBRC 109075.</title>
        <authorList>
            <person name="Komaki H."/>
            <person name="Tamura T."/>
        </authorList>
    </citation>
    <scope>NUCLEOTIDE SEQUENCE [LARGE SCALE GENOMIC DNA]</scope>
    <source>
        <strain evidence="3 4">NBRC 109075</strain>
    </source>
</reference>
<dbReference type="InterPro" id="IPR012495">
    <property type="entry name" value="TadE-like_dom"/>
</dbReference>
<keyword evidence="1" id="KW-0812">Transmembrane</keyword>
<dbReference type="EMBL" id="BOOZ01000047">
    <property type="protein sequence ID" value="GIJ12239.1"/>
    <property type="molecule type" value="Genomic_DNA"/>
</dbReference>
<accession>A0ABQ4I2Y5</accession>
<dbReference type="Pfam" id="PF07811">
    <property type="entry name" value="TadE"/>
    <property type="match status" value="1"/>
</dbReference>
<comment type="caution">
    <text evidence="3">The sequence shown here is derived from an EMBL/GenBank/DDBJ whole genome shotgun (WGS) entry which is preliminary data.</text>
</comment>
<dbReference type="Proteomes" id="UP000647017">
    <property type="component" value="Unassembled WGS sequence"/>
</dbReference>
<keyword evidence="1" id="KW-1133">Transmembrane helix</keyword>
<evidence type="ECO:0000313" key="3">
    <source>
        <dbReference type="EMBL" id="GIJ12239.1"/>
    </source>
</evidence>
<sequence length="145" mass="14473">MIRAPAPPSDRGSASVELAVVAPAVLALIAALFIGGRVNLARQSIEAAAFDAARAASLARDASTAQSQATGAATSTLDAQGLSCSSLTVTINTQGFSVPVGEPATVTATLTCHATFTDIALPGMPGSAPLTASFTSPLDQYRSRG</sequence>
<organism evidence="3 4">
    <name type="scientific">Micromonospora andamanensis</name>
    <dbReference type="NCBI Taxonomy" id="1287068"/>
    <lineage>
        <taxon>Bacteria</taxon>
        <taxon>Bacillati</taxon>
        <taxon>Actinomycetota</taxon>
        <taxon>Actinomycetes</taxon>
        <taxon>Micromonosporales</taxon>
        <taxon>Micromonosporaceae</taxon>
        <taxon>Micromonospora</taxon>
    </lineage>
</organism>
<evidence type="ECO:0000256" key="1">
    <source>
        <dbReference type="SAM" id="Phobius"/>
    </source>
</evidence>
<keyword evidence="4" id="KW-1185">Reference proteome</keyword>
<gene>
    <name evidence="3" type="ORF">Van01_54530</name>
</gene>
<dbReference type="RefSeq" id="WP_204013469.1">
    <property type="nucleotide sequence ID" value="NZ_BOOZ01000047.1"/>
</dbReference>
<feature type="domain" description="TadE-like" evidence="2">
    <location>
        <begin position="12"/>
        <end position="54"/>
    </location>
</feature>
<protein>
    <submittedName>
        <fullName evidence="3">Membrane protein</fullName>
    </submittedName>
</protein>
<proteinExistence type="predicted"/>
<evidence type="ECO:0000259" key="2">
    <source>
        <dbReference type="Pfam" id="PF07811"/>
    </source>
</evidence>
<feature type="transmembrane region" description="Helical" evidence="1">
    <location>
        <begin position="12"/>
        <end position="34"/>
    </location>
</feature>
<keyword evidence="1" id="KW-0472">Membrane</keyword>
<evidence type="ECO:0000313" key="4">
    <source>
        <dbReference type="Proteomes" id="UP000647017"/>
    </source>
</evidence>
<name>A0ABQ4I2Y5_9ACTN</name>